<dbReference type="Pfam" id="PF12680">
    <property type="entry name" value="SnoaL_2"/>
    <property type="match status" value="1"/>
</dbReference>
<protein>
    <recommendedName>
        <fullName evidence="1">SnoaL-like domain-containing protein</fullName>
    </recommendedName>
</protein>
<comment type="caution">
    <text evidence="2">The sequence shown here is derived from an EMBL/GenBank/DDBJ whole genome shotgun (WGS) entry which is preliminary data.</text>
</comment>
<organism evidence="2 3">
    <name type="scientific">Roseivirga seohaensis subsp. aquiponti</name>
    <dbReference type="NCBI Taxonomy" id="1566026"/>
    <lineage>
        <taxon>Bacteria</taxon>
        <taxon>Pseudomonadati</taxon>
        <taxon>Bacteroidota</taxon>
        <taxon>Cytophagia</taxon>
        <taxon>Cytophagales</taxon>
        <taxon>Roseivirgaceae</taxon>
        <taxon>Roseivirga</taxon>
    </lineage>
</organism>
<dbReference type="OrthoDB" id="6692273at2"/>
<dbReference type="SUPFAM" id="SSF54427">
    <property type="entry name" value="NTF2-like"/>
    <property type="match status" value="1"/>
</dbReference>
<dbReference type="InterPro" id="IPR032710">
    <property type="entry name" value="NTF2-like_dom_sf"/>
</dbReference>
<dbReference type="AlphaFoldDB" id="A0A0L8AQ00"/>
<dbReference type="Gene3D" id="3.10.450.50">
    <property type="match status" value="1"/>
</dbReference>
<evidence type="ECO:0000259" key="1">
    <source>
        <dbReference type="Pfam" id="PF12680"/>
    </source>
</evidence>
<dbReference type="PATRIC" id="fig|1566026.4.peg.1627"/>
<reference evidence="3" key="1">
    <citation type="submission" date="2014-11" db="EMBL/GenBank/DDBJ databases">
        <title>Genome sequencing of Roseivirga sp. D-25.</title>
        <authorList>
            <person name="Selvaratnam C."/>
            <person name="Thevarajoo S."/>
            <person name="Goh K.M."/>
            <person name="Eee R."/>
            <person name="Chan K.-G."/>
            <person name="Chong C.S."/>
        </authorList>
    </citation>
    <scope>NUCLEOTIDE SEQUENCE [LARGE SCALE GENOMIC DNA]</scope>
    <source>
        <strain evidence="3">D-25</strain>
    </source>
</reference>
<sequence>MTDHNKKIATAFSKGEFSSVYDILADNIEWNIVGERLLKGKEEVIAYCQKTAQYFSEVSTDFRLKSIVAEGNHVMINGTAEFIGKSNKSTYISSCDVYSFEENKLREITSYCIKTNKPETL</sequence>
<name>A0A0L8AQ00_9BACT</name>
<dbReference type="Proteomes" id="UP000036908">
    <property type="component" value="Unassembled WGS sequence"/>
</dbReference>
<proteinExistence type="predicted"/>
<dbReference type="EMBL" id="JSVA01000002">
    <property type="protein sequence ID" value="KOF04414.1"/>
    <property type="molecule type" value="Genomic_DNA"/>
</dbReference>
<evidence type="ECO:0000313" key="3">
    <source>
        <dbReference type="Proteomes" id="UP000036908"/>
    </source>
</evidence>
<keyword evidence="3" id="KW-1185">Reference proteome</keyword>
<dbReference type="RefSeq" id="WP_053221830.1">
    <property type="nucleotide sequence ID" value="NZ_JSVA01000002.1"/>
</dbReference>
<accession>A0A0L8AQ00</accession>
<feature type="domain" description="SnoaL-like" evidence="1">
    <location>
        <begin position="9"/>
        <end position="107"/>
    </location>
</feature>
<dbReference type="InterPro" id="IPR037401">
    <property type="entry name" value="SnoaL-like"/>
</dbReference>
<gene>
    <name evidence="2" type="ORF">OB69_01020</name>
</gene>
<evidence type="ECO:0000313" key="2">
    <source>
        <dbReference type="EMBL" id="KOF04414.1"/>
    </source>
</evidence>